<dbReference type="GO" id="GO:0006355">
    <property type="term" value="P:regulation of DNA-templated transcription"/>
    <property type="evidence" value="ECO:0007669"/>
    <property type="project" value="UniProtKB-UniRule"/>
</dbReference>
<dbReference type="InterPro" id="IPR036101">
    <property type="entry name" value="CarD-like/TRCF_RID_sf"/>
</dbReference>
<dbReference type="Gene3D" id="3.40.50.300">
    <property type="entry name" value="P-loop containing nucleotide triphosphate hydrolases"/>
    <property type="match status" value="2"/>
</dbReference>
<dbReference type="InterPro" id="IPR001650">
    <property type="entry name" value="Helicase_C-like"/>
</dbReference>
<dbReference type="Proteomes" id="UP000177947">
    <property type="component" value="Unassembled WGS sequence"/>
</dbReference>
<dbReference type="EC" id="3.6.4.-" evidence="9"/>
<keyword evidence="4 9" id="KW-0378">Hydrolase</keyword>
<sequence length="665" mass="76064">MADKKSMEFLIASLDPFFLDKGEIWFSENISKIKNQALTNSWWQKNILFFEKNLKLNPSEFMRKISDMGYEKVQTIASPGEFASRGGIIDIFPANSLQALRLEFFGNKIESIISLGEKINDDLRLKILNKKIKAQEKSQEESKEFKEGDYIVHLDHGIGIFRGSAVADQFLNSELQTPNSFFIIEYATPKHGQNPDRLYVPLEQAQKLSLYIGFENPTVHRLGSEIWLKTKHKIKEDVEKFAKELLEIYAKREISTRPPYHLDDQMQRDFESQFKHFETEDQLKAIEDIKKDMALAEPMDRLICGDVGFGKTEVALRAAFKAVMSGRQVALLCPTTILADQHFETFSERLKNFPLKTALMSRMESKQNQQKSARELEVGKIDIIIGTHRLLSNDIHFKNLGLLIIDEEQRFGVKQKEKFKHLREEVDILSLSATPIPRTMYLALSGMRKISTIQTPPPGRKAIETFVLPYSENIIIKAVKKELSRHGQIFFLYNRVQTIQSEAMRLRKIMPNLKIAIAHGRMSEGQLRKIIHDFRDKKYDLLLATTIIENGLDLPNANTLIVANATRLGLAQSYQLRGRIGRSDKTAHAYFLYNEKELKNAAKERLEALESATELGDGWKIAQKDLEIRGAGNILGRSQSGNMNKVGLNLYCQILSEAVEKLKNK</sequence>
<evidence type="ECO:0000256" key="2">
    <source>
        <dbReference type="ARBA" id="ARBA00022741"/>
    </source>
</evidence>
<accession>A0A1F5C8Z8</accession>
<evidence type="ECO:0000256" key="3">
    <source>
        <dbReference type="ARBA" id="ARBA00022763"/>
    </source>
</evidence>
<dbReference type="InterPro" id="IPR004576">
    <property type="entry name" value="Mfd"/>
</dbReference>
<dbReference type="GO" id="GO:0003684">
    <property type="term" value="F:damaged DNA binding"/>
    <property type="evidence" value="ECO:0007669"/>
    <property type="project" value="InterPro"/>
</dbReference>
<dbReference type="InterPro" id="IPR003711">
    <property type="entry name" value="CarD-like/TRCF_RID"/>
</dbReference>
<evidence type="ECO:0000256" key="5">
    <source>
        <dbReference type="ARBA" id="ARBA00022806"/>
    </source>
</evidence>
<keyword evidence="7 9" id="KW-0238">DNA-binding</keyword>
<evidence type="ECO:0000256" key="1">
    <source>
        <dbReference type="ARBA" id="ARBA00022490"/>
    </source>
</evidence>
<feature type="domain" description="Helicase ATP-binding" evidence="10">
    <location>
        <begin position="292"/>
        <end position="453"/>
    </location>
</feature>
<organism evidence="12 13">
    <name type="scientific">Candidatus Azambacteria bacterium RIFCSPLOWO2_01_FULL_37_9</name>
    <dbReference type="NCBI Taxonomy" id="1797297"/>
    <lineage>
        <taxon>Bacteria</taxon>
        <taxon>Candidatus Azamiibacteriota</taxon>
    </lineage>
</organism>
<dbReference type="PROSITE" id="PS51194">
    <property type="entry name" value="HELICASE_CTER"/>
    <property type="match status" value="1"/>
</dbReference>
<dbReference type="SMART" id="SM00487">
    <property type="entry name" value="DEXDc"/>
    <property type="match status" value="1"/>
</dbReference>
<dbReference type="InterPro" id="IPR041471">
    <property type="entry name" value="UvrB_inter"/>
</dbReference>
<reference evidence="12 13" key="1">
    <citation type="journal article" date="2016" name="Nat. Commun.">
        <title>Thousands of microbial genomes shed light on interconnected biogeochemical processes in an aquifer system.</title>
        <authorList>
            <person name="Anantharaman K."/>
            <person name="Brown C.T."/>
            <person name="Hug L.A."/>
            <person name="Sharon I."/>
            <person name="Castelle C.J."/>
            <person name="Probst A.J."/>
            <person name="Thomas B.C."/>
            <person name="Singh A."/>
            <person name="Wilkins M.J."/>
            <person name="Karaoz U."/>
            <person name="Brodie E.L."/>
            <person name="Williams K.H."/>
            <person name="Hubbard S.S."/>
            <person name="Banfield J.F."/>
        </authorList>
    </citation>
    <scope>NUCLEOTIDE SEQUENCE [LARGE SCALE GENOMIC DNA]</scope>
</reference>
<dbReference type="PROSITE" id="PS51192">
    <property type="entry name" value="HELICASE_ATP_BIND_1"/>
    <property type="match status" value="1"/>
</dbReference>
<dbReference type="InterPro" id="IPR014001">
    <property type="entry name" value="Helicase_ATP-bd"/>
</dbReference>
<dbReference type="InterPro" id="IPR027417">
    <property type="entry name" value="P-loop_NTPase"/>
</dbReference>
<dbReference type="GO" id="GO:0005737">
    <property type="term" value="C:cytoplasm"/>
    <property type="evidence" value="ECO:0007669"/>
    <property type="project" value="UniProtKB-SubCell"/>
</dbReference>
<dbReference type="SUPFAM" id="SSF141259">
    <property type="entry name" value="CarD-like"/>
    <property type="match status" value="1"/>
</dbReference>
<dbReference type="PANTHER" id="PTHR47964:SF1">
    <property type="entry name" value="ATP-DEPENDENT DNA HELICASE HOMOLOG RECG, CHLOROPLASTIC"/>
    <property type="match status" value="1"/>
</dbReference>
<dbReference type="Pfam" id="PF00270">
    <property type="entry name" value="DEAD"/>
    <property type="match status" value="1"/>
</dbReference>
<gene>
    <name evidence="9" type="primary">mfd</name>
    <name evidence="12" type="ORF">A2907_01490</name>
</gene>
<keyword evidence="1 9" id="KW-0963">Cytoplasm</keyword>
<dbReference type="Pfam" id="PF17757">
    <property type="entry name" value="UvrB_inter"/>
    <property type="match status" value="1"/>
</dbReference>
<dbReference type="Pfam" id="PF02559">
    <property type="entry name" value="CarD_TRCF_RID"/>
    <property type="match status" value="1"/>
</dbReference>
<comment type="similarity">
    <text evidence="9">In the C-terminal section; belongs to the helicase family. RecG subfamily.</text>
</comment>
<dbReference type="GO" id="GO:0000716">
    <property type="term" value="P:transcription-coupled nucleotide-excision repair, DNA damage recognition"/>
    <property type="evidence" value="ECO:0007669"/>
    <property type="project" value="UniProtKB-UniRule"/>
</dbReference>
<evidence type="ECO:0000313" key="13">
    <source>
        <dbReference type="Proteomes" id="UP000177947"/>
    </source>
</evidence>
<dbReference type="GO" id="GO:0003678">
    <property type="term" value="F:DNA helicase activity"/>
    <property type="evidence" value="ECO:0007669"/>
    <property type="project" value="TreeGrafter"/>
</dbReference>
<evidence type="ECO:0000259" key="10">
    <source>
        <dbReference type="PROSITE" id="PS51192"/>
    </source>
</evidence>
<dbReference type="SUPFAM" id="SSF52540">
    <property type="entry name" value="P-loop containing nucleoside triphosphate hydrolases"/>
    <property type="match status" value="3"/>
</dbReference>
<dbReference type="SMART" id="SM00490">
    <property type="entry name" value="HELICc"/>
    <property type="match status" value="1"/>
</dbReference>
<dbReference type="Pfam" id="PF00271">
    <property type="entry name" value="Helicase_C"/>
    <property type="match status" value="1"/>
</dbReference>
<comment type="similarity">
    <text evidence="9">In the N-terminal section; belongs to the UvrB family.</text>
</comment>
<evidence type="ECO:0000313" key="12">
    <source>
        <dbReference type="EMBL" id="OGD39347.1"/>
    </source>
</evidence>
<keyword evidence="8 9" id="KW-0234">DNA repair</keyword>
<dbReference type="InterPro" id="IPR047112">
    <property type="entry name" value="RecG/Mfd"/>
</dbReference>
<proteinExistence type="inferred from homology"/>
<dbReference type="GO" id="GO:0005524">
    <property type="term" value="F:ATP binding"/>
    <property type="evidence" value="ECO:0007669"/>
    <property type="project" value="UniProtKB-UniRule"/>
</dbReference>
<dbReference type="PANTHER" id="PTHR47964">
    <property type="entry name" value="ATP-DEPENDENT DNA HELICASE HOMOLOG RECG, CHLOROPLASTIC"/>
    <property type="match status" value="1"/>
</dbReference>
<comment type="caution">
    <text evidence="12">The sequence shown here is derived from an EMBL/GenBank/DDBJ whole genome shotgun (WGS) entry which is preliminary data.</text>
</comment>
<dbReference type="Gene3D" id="2.40.10.170">
    <property type="match status" value="1"/>
</dbReference>
<comment type="function">
    <text evidence="9">Couples transcription and DNA repair by recognizing RNA polymerase (RNAP) stalled at DNA lesions. Mediates ATP-dependent release of RNAP and its truncated transcript from the DNA, and recruitment of nucleotide excision repair machinery to the damaged site.</text>
</comment>
<dbReference type="HAMAP" id="MF_00969">
    <property type="entry name" value="TRCF"/>
    <property type="match status" value="1"/>
</dbReference>
<dbReference type="GO" id="GO:0016787">
    <property type="term" value="F:hydrolase activity"/>
    <property type="evidence" value="ECO:0007669"/>
    <property type="project" value="UniProtKB-KW"/>
</dbReference>
<evidence type="ECO:0000256" key="4">
    <source>
        <dbReference type="ARBA" id="ARBA00022801"/>
    </source>
</evidence>
<name>A0A1F5C8Z8_9BACT</name>
<keyword evidence="3 9" id="KW-0227">DNA damage</keyword>
<dbReference type="Gene3D" id="3.30.2060.10">
    <property type="entry name" value="Penicillin-binding protein 1b domain"/>
    <property type="match status" value="1"/>
</dbReference>
<protein>
    <recommendedName>
        <fullName evidence="9">Transcription-repair-coupling factor</fullName>
        <shortName evidence="9">TRCF</shortName>
        <ecNumber evidence="9">3.6.4.-</ecNumber>
    </recommendedName>
</protein>
<keyword evidence="5" id="KW-0347">Helicase</keyword>
<keyword evidence="2 9" id="KW-0547">Nucleotide-binding</keyword>
<evidence type="ECO:0000256" key="8">
    <source>
        <dbReference type="ARBA" id="ARBA00023204"/>
    </source>
</evidence>
<dbReference type="AlphaFoldDB" id="A0A1F5C8Z8"/>
<evidence type="ECO:0000256" key="6">
    <source>
        <dbReference type="ARBA" id="ARBA00022840"/>
    </source>
</evidence>
<comment type="subcellular location">
    <subcellularLocation>
        <location evidence="9">Cytoplasm</location>
    </subcellularLocation>
</comment>
<feature type="domain" description="Helicase C-terminal" evidence="11">
    <location>
        <begin position="470"/>
        <end position="627"/>
    </location>
</feature>
<dbReference type="EMBL" id="MEYQ01000009">
    <property type="protein sequence ID" value="OGD39347.1"/>
    <property type="molecule type" value="Genomic_DNA"/>
</dbReference>
<keyword evidence="6 9" id="KW-0067">ATP-binding</keyword>
<evidence type="ECO:0000256" key="9">
    <source>
        <dbReference type="HAMAP-Rule" id="MF_00969"/>
    </source>
</evidence>
<evidence type="ECO:0000256" key="7">
    <source>
        <dbReference type="ARBA" id="ARBA00023125"/>
    </source>
</evidence>
<dbReference type="InterPro" id="IPR011545">
    <property type="entry name" value="DEAD/DEAH_box_helicase_dom"/>
</dbReference>
<dbReference type="CDD" id="cd17991">
    <property type="entry name" value="DEXHc_TRCF"/>
    <property type="match status" value="1"/>
</dbReference>
<evidence type="ECO:0000259" key="11">
    <source>
        <dbReference type="PROSITE" id="PS51194"/>
    </source>
</evidence>
<dbReference type="SMART" id="SM01058">
    <property type="entry name" value="CarD_TRCF"/>
    <property type="match status" value="1"/>
</dbReference>